<dbReference type="InterPro" id="IPR036259">
    <property type="entry name" value="MFS_trans_sf"/>
</dbReference>
<feature type="transmembrane region" description="Helical" evidence="7">
    <location>
        <begin position="175"/>
        <end position="197"/>
    </location>
</feature>
<feature type="transmembrane region" description="Helical" evidence="7">
    <location>
        <begin position="60"/>
        <end position="77"/>
    </location>
</feature>
<dbReference type="AlphaFoldDB" id="A0A4P6F4A9"/>
<dbReference type="Gene3D" id="1.20.1720.10">
    <property type="entry name" value="Multidrug resistance protein D"/>
    <property type="match status" value="1"/>
</dbReference>
<dbReference type="Proteomes" id="UP000292118">
    <property type="component" value="Chromosome"/>
</dbReference>
<feature type="transmembrane region" description="Helical" evidence="7">
    <location>
        <begin position="238"/>
        <end position="257"/>
    </location>
</feature>
<dbReference type="SUPFAM" id="SSF103473">
    <property type="entry name" value="MFS general substrate transporter"/>
    <property type="match status" value="1"/>
</dbReference>
<dbReference type="PROSITE" id="PS50850">
    <property type="entry name" value="MFS"/>
    <property type="match status" value="1"/>
</dbReference>
<comment type="subcellular location">
    <subcellularLocation>
        <location evidence="1">Cell membrane</location>
        <topology evidence="1">Multi-pass membrane protein</topology>
    </subcellularLocation>
</comment>
<feature type="transmembrane region" description="Helical" evidence="7">
    <location>
        <begin position="147"/>
        <end position="169"/>
    </location>
</feature>
<protein>
    <submittedName>
        <fullName evidence="9">MFS transporter</fullName>
    </submittedName>
</protein>
<evidence type="ECO:0000256" key="7">
    <source>
        <dbReference type="SAM" id="Phobius"/>
    </source>
</evidence>
<dbReference type="InterPro" id="IPR020846">
    <property type="entry name" value="MFS_dom"/>
</dbReference>
<evidence type="ECO:0000313" key="10">
    <source>
        <dbReference type="Proteomes" id="UP000292118"/>
    </source>
</evidence>
<dbReference type="PANTHER" id="PTHR42718">
    <property type="entry name" value="MAJOR FACILITATOR SUPERFAMILY MULTIDRUG TRANSPORTER MFSC"/>
    <property type="match status" value="1"/>
</dbReference>
<keyword evidence="2" id="KW-0813">Transport</keyword>
<evidence type="ECO:0000256" key="2">
    <source>
        <dbReference type="ARBA" id="ARBA00022448"/>
    </source>
</evidence>
<dbReference type="GO" id="GO:0005886">
    <property type="term" value="C:plasma membrane"/>
    <property type="evidence" value="ECO:0007669"/>
    <property type="project" value="UniProtKB-SubCell"/>
</dbReference>
<dbReference type="PANTHER" id="PTHR42718:SF46">
    <property type="entry name" value="BLR6921 PROTEIN"/>
    <property type="match status" value="1"/>
</dbReference>
<keyword evidence="5 7" id="KW-1133">Transmembrane helix</keyword>
<feature type="transmembrane region" description="Helical" evidence="7">
    <location>
        <begin position="278"/>
        <end position="301"/>
    </location>
</feature>
<dbReference type="OrthoDB" id="4080117at2"/>
<dbReference type="PROSITE" id="PS00216">
    <property type="entry name" value="SUGAR_TRANSPORT_1"/>
    <property type="match status" value="1"/>
</dbReference>
<dbReference type="GO" id="GO:0022857">
    <property type="term" value="F:transmembrane transporter activity"/>
    <property type="evidence" value="ECO:0007669"/>
    <property type="project" value="InterPro"/>
</dbReference>
<proteinExistence type="predicted"/>
<keyword evidence="6 7" id="KW-0472">Membrane</keyword>
<dbReference type="KEGG" id="xya:ET471_08790"/>
<gene>
    <name evidence="9" type="ORF">ET471_08790</name>
</gene>
<feature type="transmembrane region" description="Helical" evidence="7">
    <location>
        <begin position="209"/>
        <end position="226"/>
    </location>
</feature>
<reference evidence="9 10" key="1">
    <citation type="submission" date="2019-01" db="EMBL/GenBank/DDBJ databases">
        <title>Genome sequencing of strain FW10M-9.</title>
        <authorList>
            <person name="Heo J."/>
            <person name="Kim S.-J."/>
            <person name="Kim J.-S."/>
            <person name="Hong S.-B."/>
            <person name="Kwon S.-W."/>
        </authorList>
    </citation>
    <scope>NUCLEOTIDE SEQUENCE [LARGE SCALE GENOMIC DNA]</scope>
    <source>
        <strain evidence="9 10">FW10M-9</strain>
    </source>
</reference>
<feature type="transmembrane region" description="Helical" evidence="7">
    <location>
        <begin position="89"/>
        <end position="111"/>
    </location>
</feature>
<feature type="transmembrane region" description="Helical" evidence="7">
    <location>
        <begin position="342"/>
        <end position="359"/>
    </location>
</feature>
<sequence length="503" mass="51794">MTATTPPASTLDAGHDPRRWWVLATVAIAQLMVVLDATIVNIALPSAQADLVFSDNDRQWVVTAYALAFGSLLLLGGRLSDLVGRRRTFIIGLVGFAGASALGGAAQSFAMLVGARALQGAFGAVLAPAALSVLTTTFTDPKERSRAFGVFGGLAGAGGAIGLLLGGFLTEHLDWRWTLYVNLVFAVLAVVGAVAFLHTGRGRPQRLDITGAVLGGAGLFALVYGFSRAEPEGWGSAWTWGPLAASAVLLVSMVLWLRRAGNDALLPLHVVIDRNRGASFLAILVTGAGMFGAMLFGTFYLQSQLGYTPMGTGLAFLPQILVLATCAQLCTNIFLPRFGPKVMVPIGLVLATLGMVWLTQIDAGSSYASHVLPGLLVLGAGMGTAMPAAIQTATLGVDREHAGVASAVVSTAQQVGGAVGTAVLNTLATSAATAFITAHATSNPPAPGVLAQAALDSYTTAFRASAYIFGVGAVVVALLYRRRATTTPATPPSRLEEPATLPA</sequence>
<name>A0A4P6F4A9_9MICO</name>
<dbReference type="Pfam" id="PF07690">
    <property type="entry name" value="MFS_1"/>
    <property type="match status" value="1"/>
</dbReference>
<keyword evidence="3" id="KW-1003">Cell membrane</keyword>
<dbReference type="Gene3D" id="1.20.1250.20">
    <property type="entry name" value="MFS general substrate transporter like domains"/>
    <property type="match status" value="1"/>
</dbReference>
<feature type="transmembrane region" description="Helical" evidence="7">
    <location>
        <begin position="117"/>
        <end position="135"/>
    </location>
</feature>
<dbReference type="CDD" id="cd17321">
    <property type="entry name" value="MFS_MMR_MDR_like"/>
    <property type="match status" value="1"/>
</dbReference>
<keyword evidence="4 7" id="KW-0812">Transmembrane</keyword>
<evidence type="ECO:0000256" key="5">
    <source>
        <dbReference type="ARBA" id="ARBA00022989"/>
    </source>
</evidence>
<dbReference type="InterPro" id="IPR011701">
    <property type="entry name" value="MFS"/>
</dbReference>
<evidence type="ECO:0000256" key="1">
    <source>
        <dbReference type="ARBA" id="ARBA00004651"/>
    </source>
</evidence>
<evidence type="ECO:0000259" key="8">
    <source>
        <dbReference type="PROSITE" id="PS50850"/>
    </source>
</evidence>
<accession>A0A4P6F4A9</accession>
<feature type="transmembrane region" description="Helical" evidence="7">
    <location>
        <begin position="313"/>
        <end position="335"/>
    </location>
</feature>
<feature type="transmembrane region" description="Helical" evidence="7">
    <location>
        <begin position="371"/>
        <end position="397"/>
    </location>
</feature>
<dbReference type="EMBL" id="CP035493">
    <property type="protein sequence ID" value="QAY70125.1"/>
    <property type="molecule type" value="Genomic_DNA"/>
</dbReference>
<evidence type="ECO:0000256" key="6">
    <source>
        <dbReference type="ARBA" id="ARBA00023136"/>
    </source>
</evidence>
<dbReference type="RefSeq" id="WP_129187632.1">
    <property type="nucleotide sequence ID" value="NZ_CP035493.1"/>
</dbReference>
<evidence type="ECO:0000313" key="9">
    <source>
        <dbReference type="EMBL" id="QAY70125.1"/>
    </source>
</evidence>
<evidence type="ECO:0000256" key="3">
    <source>
        <dbReference type="ARBA" id="ARBA00022475"/>
    </source>
</evidence>
<feature type="transmembrane region" description="Helical" evidence="7">
    <location>
        <begin position="418"/>
        <end position="440"/>
    </location>
</feature>
<feature type="domain" description="Major facilitator superfamily (MFS) profile" evidence="8">
    <location>
        <begin position="22"/>
        <end position="484"/>
    </location>
</feature>
<organism evidence="9 10">
    <name type="scientific">Xylanimonas protaetiae</name>
    <dbReference type="NCBI Taxonomy" id="2509457"/>
    <lineage>
        <taxon>Bacteria</taxon>
        <taxon>Bacillati</taxon>
        <taxon>Actinomycetota</taxon>
        <taxon>Actinomycetes</taxon>
        <taxon>Micrococcales</taxon>
        <taxon>Promicromonosporaceae</taxon>
        <taxon>Xylanimonas</taxon>
    </lineage>
</organism>
<feature type="transmembrane region" description="Helical" evidence="7">
    <location>
        <begin position="20"/>
        <end position="40"/>
    </location>
</feature>
<dbReference type="InterPro" id="IPR005829">
    <property type="entry name" value="Sugar_transporter_CS"/>
</dbReference>
<keyword evidence="10" id="KW-1185">Reference proteome</keyword>
<feature type="transmembrane region" description="Helical" evidence="7">
    <location>
        <begin position="460"/>
        <end position="480"/>
    </location>
</feature>
<evidence type="ECO:0000256" key="4">
    <source>
        <dbReference type="ARBA" id="ARBA00022692"/>
    </source>
</evidence>